<protein>
    <recommendedName>
        <fullName evidence="2">RNA polymerase sigma factor SigS</fullName>
    </recommendedName>
</protein>
<dbReference type="InterPro" id="IPR013325">
    <property type="entry name" value="RNA_pol_sigma_r2"/>
</dbReference>
<dbReference type="InterPro" id="IPR016032">
    <property type="entry name" value="Sig_transdc_resp-reg_C-effctor"/>
</dbReference>
<dbReference type="STRING" id="29364.SAMN04487772_10271"/>
<feature type="domain" description="RNA polymerase sigma-70" evidence="9">
    <location>
        <begin position="53"/>
        <end position="66"/>
    </location>
</feature>
<feature type="domain" description="HTH luxR-type" evidence="8">
    <location>
        <begin position="171"/>
        <end position="198"/>
    </location>
</feature>
<dbReference type="OrthoDB" id="9783788at2"/>
<evidence type="ECO:0000256" key="6">
    <source>
        <dbReference type="ARBA" id="ARBA00023163"/>
    </source>
</evidence>
<dbReference type="GO" id="GO:0006352">
    <property type="term" value="P:DNA-templated transcription initiation"/>
    <property type="evidence" value="ECO:0007669"/>
    <property type="project" value="InterPro"/>
</dbReference>
<name>A0A1H9YKM9_9FIRM</name>
<dbReference type="AlphaFoldDB" id="A0A1H9YKM9"/>
<evidence type="ECO:0000256" key="7">
    <source>
        <dbReference type="ARBA" id="ARBA00024701"/>
    </source>
</evidence>
<dbReference type="RefSeq" id="WP_092475464.1">
    <property type="nucleotide sequence ID" value="NZ_FOHN01000002.1"/>
</dbReference>
<dbReference type="GO" id="GO:0003677">
    <property type="term" value="F:DNA binding"/>
    <property type="evidence" value="ECO:0007669"/>
    <property type="project" value="UniProtKB-KW"/>
</dbReference>
<dbReference type="GO" id="GO:0016987">
    <property type="term" value="F:sigma factor activity"/>
    <property type="evidence" value="ECO:0007669"/>
    <property type="project" value="UniProtKB-KW"/>
</dbReference>
<keyword evidence="5" id="KW-0238">DNA-binding</keyword>
<gene>
    <name evidence="10" type="ORF">SAMN04487772_10271</name>
</gene>
<accession>A0A1H9YKM9</accession>
<dbReference type="InterPro" id="IPR007627">
    <property type="entry name" value="RNA_pol_sigma70_r2"/>
</dbReference>
<evidence type="ECO:0000259" key="8">
    <source>
        <dbReference type="PROSITE" id="PS00622"/>
    </source>
</evidence>
<evidence type="ECO:0000256" key="3">
    <source>
        <dbReference type="ARBA" id="ARBA00023015"/>
    </source>
</evidence>
<dbReference type="NCBIfam" id="TIGR02937">
    <property type="entry name" value="sigma70-ECF"/>
    <property type="match status" value="1"/>
</dbReference>
<dbReference type="InterPro" id="IPR036388">
    <property type="entry name" value="WH-like_DNA-bd_sf"/>
</dbReference>
<keyword evidence="3" id="KW-0805">Transcription regulation</keyword>
<proteinExistence type="inferred from homology"/>
<evidence type="ECO:0000256" key="4">
    <source>
        <dbReference type="ARBA" id="ARBA00023082"/>
    </source>
</evidence>
<dbReference type="Pfam" id="PF04542">
    <property type="entry name" value="Sigma70_r2"/>
    <property type="match status" value="1"/>
</dbReference>
<dbReference type="PANTHER" id="PTHR30385:SF1">
    <property type="entry name" value="RNA POLYMERASE SIGMA-H FACTOR"/>
    <property type="match status" value="1"/>
</dbReference>
<dbReference type="InterPro" id="IPR014284">
    <property type="entry name" value="RNA_pol_sigma-70_dom"/>
</dbReference>
<dbReference type="SUPFAM" id="SSF88946">
    <property type="entry name" value="Sigma2 domain of RNA polymerase sigma factors"/>
    <property type="match status" value="1"/>
</dbReference>
<dbReference type="Gene3D" id="1.10.10.10">
    <property type="entry name" value="Winged helix-like DNA-binding domain superfamily/Winged helix DNA-binding domain"/>
    <property type="match status" value="1"/>
</dbReference>
<keyword evidence="4" id="KW-0731">Sigma factor</keyword>
<evidence type="ECO:0000256" key="1">
    <source>
        <dbReference type="ARBA" id="ARBA00007788"/>
    </source>
</evidence>
<dbReference type="EMBL" id="FOHN01000002">
    <property type="protein sequence ID" value="SES69552.1"/>
    <property type="molecule type" value="Genomic_DNA"/>
</dbReference>
<reference evidence="10 11" key="1">
    <citation type="submission" date="2016-10" db="EMBL/GenBank/DDBJ databases">
        <authorList>
            <person name="de Groot N.N."/>
        </authorList>
    </citation>
    <scope>NUCLEOTIDE SEQUENCE [LARGE SCALE GENOMIC DNA]</scope>
    <source>
        <strain evidence="10 11">DSM 1801</strain>
    </source>
</reference>
<dbReference type="InterPro" id="IPR016371">
    <property type="entry name" value="RNA_pol_sigma-H_factor"/>
</dbReference>
<dbReference type="NCBIfam" id="NF006148">
    <property type="entry name" value="PRK08295.1-5"/>
    <property type="match status" value="1"/>
</dbReference>
<dbReference type="PROSITE" id="PS00715">
    <property type="entry name" value="SIGMA70_1"/>
    <property type="match status" value="1"/>
</dbReference>
<keyword evidence="6" id="KW-0804">Transcription</keyword>
<dbReference type="SUPFAM" id="SSF46894">
    <property type="entry name" value="C-terminal effector domain of the bipartite response regulators"/>
    <property type="match status" value="1"/>
</dbReference>
<dbReference type="PANTHER" id="PTHR30385">
    <property type="entry name" value="SIGMA FACTOR F FLAGELLAR"/>
    <property type="match status" value="1"/>
</dbReference>
<evidence type="ECO:0000313" key="11">
    <source>
        <dbReference type="Proteomes" id="UP000199800"/>
    </source>
</evidence>
<sequence>MRGEKYSEMTDNEIIQCIRQKEHEAMEFLLEKYKHMVRKKANTLFLIGGDKDDLIQEGMIGLYKAIRDYNVTRNTNFYSFAELCISRQIYTAIKLSNRKKNKPLNDYVSFDTPLFGENEGDKIPLLDIFFANNRNPEELVIDKESTSMLQYELERRLSSFEQNVFALFSMGMDYKEIAKKLDRQPKSIDNAIQRIKSKLIEVLENNK</sequence>
<dbReference type="Gene3D" id="1.20.120.1810">
    <property type="match status" value="1"/>
</dbReference>
<evidence type="ECO:0000259" key="9">
    <source>
        <dbReference type="PROSITE" id="PS00715"/>
    </source>
</evidence>
<dbReference type="InterPro" id="IPR000943">
    <property type="entry name" value="RNA_pol_sigma70"/>
</dbReference>
<keyword evidence="11" id="KW-1185">Reference proteome</keyword>
<dbReference type="PROSITE" id="PS00622">
    <property type="entry name" value="HTH_LUXR_1"/>
    <property type="match status" value="1"/>
</dbReference>
<comment type="similarity">
    <text evidence="1">Belongs to the sigma-70 factor family.</text>
</comment>
<evidence type="ECO:0000256" key="2">
    <source>
        <dbReference type="ARBA" id="ARBA00021245"/>
    </source>
</evidence>
<evidence type="ECO:0000256" key="5">
    <source>
        <dbReference type="ARBA" id="ARBA00023125"/>
    </source>
</evidence>
<evidence type="ECO:0000313" key="10">
    <source>
        <dbReference type="EMBL" id="SES69552.1"/>
    </source>
</evidence>
<dbReference type="Proteomes" id="UP000199800">
    <property type="component" value="Unassembled WGS sequence"/>
</dbReference>
<organism evidence="10 11">
    <name type="scientific">[Clostridium] polysaccharolyticum</name>
    <dbReference type="NCBI Taxonomy" id="29364"/>
    <lineage>
        <taxon>Bacteria</taxon>
        <taxon>Bacillati</taxon>
        <taxon>Bacillota</taxon>
        <taxon>Clostridia</taxon>
        <taxon>Lachnospirales</taxon>
        <taxon>Lachnospiraceae</taxon>
    </lineage>
</organism>
<dbReference type="InterPro" id="IPR000792">
    <property type="entry name" value="Tscrpt_reg_LuxR_C"/>
</dbReference>
<comment type="function">
    <text evidence="7">Sigma factors are initiation factors that promote the attachment of RNA polymerase to specific initiation sites and are then released. Sigma-S contributes to the protection against external stress, thus playing a role in cellular fitness and survival.</text>
</comment>
<dbReference type="PIRSF" id="PIRSF002939">
    <property type="entry name" value="RNA_polymerase_sigma-H_factor"/>
    <property type="match status" value="1"/>
</dbReference>